<evidence type="ECO:0000256" key="5">
    <source>
        <dbReference type="SAM" id="Phobius"/>
    </source>
</evidence>
<feature type="transmembrane region" description="Helical" evidence="5">
    <location>
        <begin position="81"/>
        <end position="104"/>
    </location>
</feature>
<feature type="domain" description="Sodium/calcium exchanger membrane region" evidence="6">
    <location>
        <begin position="191"/>
        <end position="334"/>
    </location>
</feature>
<dbReference type="Proteomes" id="UP000767854">
    <property type="component" value="Unassembled WGS sequence"/>
</dbReference>
<feature type="transmembrane region" description="Helical" evidence="5">
    <location>
        <begin position="116"/>
        <end position="137"/>
    </location>
</feature>
<keyword evidence="3 5" id="KW-1133">Transmembrane helix</keyword>
<evidence type="ECO:0000256" key="3">
    <source>
        <dbReference type="ARBA" id="ARBA00022989"/>
    </source>
</evidence>
<dbReference type="InterPro" id="IPR004837">
    <property type="entry name" value="NaCa_Exmemb"/>
</dbReference>
<protein>
    <submittedName>
        <fullName evidence="7">Cation:H+ antiporter</fullName>
    </submittedName>
</protein>
<feature type="transmembrane region" description="Helical" evidence="5">
    <location>
        <begin position="215"/>
        <end position="233"/>
    </location>
</feature>
<feature type="transmembrane region" description="Helical" evidence="5">
    <location>
        <begin position="289"/>
        <end position="307"/>
    </location>
</feature>
<evidence type="ECO:0000256" key="2">
    <source>
        <dbReference type="ARBA" id="ARBA00022692"/>
    </source>
</evidence>
<dbReference type="Gene3D" id="1.20.1420.30">
    <property type="entry name" value="NCX, central ion-binding region"/>
    <property type="match status" value="1"/>
</dbReference>
<sequence>MEELILSFLTPLPTLVLFLIIAGTLFTLSKGADVLIDEAVAISAKLRIPKAVIGATIVSLGTTLPEVSVSVMAAINGNPDLALGNAVGSIIADTGLIVGIAAILRPIVIDYNAVRVQSWLQLAAGALLVVFALPIFSSGSTGVITQSMGFVMVAFLGIYLYWSFKNSKKEQLSEIDAEIQEHTNENLIKQLVFMAFGMAVVILSSKVLIPAVEISAIRIGVPQSIIAATLVAFGTSLPELTTSVKAVLRGHGDLAIGNIIGADILNVLFVLGVSAAATPLGITVPSNFYSLHFPAMMLILVFFRIFTLNKGHTLNRKEGFLLTGLYLAYLALNYI</sequence>
<feature type="transmembrane region" description="Helical" evidence="5">
    <location>
        <begin position="191"/>
        <end position="209"/>
    </location>
</feature>
<keyword evidence="2 5" id="KW-0812">Transmembrane</keyword>
<keyword evidence="8" id="KW-1185">Reference proteome</keyword>
<dbReference type="PANTHER" id="PTHR10846:SF8">
    <property type="entry name" value="INNER MEMBRANE PROTEIN YRBG"/>
    <property type="match status" value="1"/>
</dbReference>
<proteinExistence type="predicted"/>
<dbReference type="RefSeq" id="WP_204662583.1">
    <property type="nucleotide sequence ID" value="NZ_JAFBDT010000004.1"/>
</dbReference>
<feature type="domain" description="Sodium/calcium exchanger membrane region" evidence="6">
    <location>
        <begin position="17"/>
        <end position="164"/>
    </location>
</feature>
<evidence type="ECO:0000313" key="7">
    <source>
        <dbReference type="EMBL" id="MBM7561263.1"/>
    </source>
</evidence>
<feature type="transmembrane region" description="Helical" evidence="5">
    <location>
        <begin position="143"/>
        <end position="162"/>
    </location>
</feature>
<dbReference type="InterPro" id="IPR004481">
    <property type="entry name" value="K/Na/Ca-exchanger"/>
</dbReference>
<evidence type="ECO:0000256" key="4">
    <source>
        <dbReference type="ARBA" id="ARBA00023136"/>
    </source>
</evidence>
<name>A0ABS2MPD5_9FIRM</name>
<dbReference type="NCBIfam" id="TIGR00367">
    <property type="entry name" value="calcium/sodium antiporter"/>
    <property type="match status" value="1"/>
</dbReference>
<evidence type="ECO:0000256" key="1">
    <source>
        <dbReference type="ARBA" id="ARBA00004141"/>
    </source>
</evidence>
<evidence type="ECO:0000259" key="6">
    <source>
        <dbReference type="Pfam" id="PF01699"/>
    </source>
</evidence>
<gene>
    <name evidence="7" type="ORF">JOC49_000783</name>
</gene>
<organism evidence="7 8">
    <name type="scientific">Fusibacter tunisiensis</name>
    <dbReference type="NCBI Taxonomy" id="1008308"/>
    <lineage>
        <taxon>Bacteria</taxon>
        <taxon>Bacillati</taxon>
        <taxon>Bacillota</taxon>
        <taxon>Clostridia</taxon>
        <taxon>Eubacteriales</taxon>
        <taxon>Eubacteriales Family XII. Incertae Sedis</taxon>
        <taxon>Fusibacter</taxon>
    </lineage>
</organism>
<accession>A0ABS2MPD5</accession>
<comment type="subcellular location">
    <subcellularLocation>
        <location evidence="1">Membrane</location>
        <topology evidence="1">Multi-pass membrane protein</topology>
    </subcellularLocation>
</comment>
<feature type="transmembrane region" description="Helical" evidence="5">
    <location>
        <begin position="254"/>
        <end position="277"/>
    </location>
</feature>
<comment type="caution">
    <text evidence="7">The sequence shown here is derived from an EMBL/GenBank/DDBJ whole genome shotgun (WGS) entry which is preliminary data.</text>
</comment>
<dbReference type="PANTHER" id="PTHR10846">
    <property type="entry name" value="SODIUM/POTASSIUM/CALCIUM EXCHANGER"/>
    <property type="match status" value="1"/>
</dbReference>
<reference evidence="7 8" key="1">
    <citation type="submission" date="2021-01" db="EMBL/GenBank/DDBJ databases">
        <title>Genomic Encyclopedia of Type Strains, Phase IV (KMG-IV): sequencing the most valuable type-strain genomes for metagenomic binning, comparative biology and taxonomic classification.</title>
        <authorList>
            <person name="Goeker M."/>
        </authorList>
    </citation>
    <scope>NUCLEOTIDE SEQUENCE [LARGE SCALE GENOMIC DNA]</scope>
    <source>
        <strain evidence="7 8">DSM 24436</strain>
    </source>
</reference>
<feature type="transmembrane region" description="Helical" evidence="5">
    <location>
        <begin position="6"/>
        <end position="28"/>
    </location>
</feature>
<evidence type="ECO:0000313" key="8">
    <source>
        <dbReference type="Proteomes" id="UP000767854"/>
    </source>
</evidence>
<dbReference type="Pfam" id="PF01699">
    <property type="entry name" value="Na_Ca_ex"/>
    <property type="match status" value="2"/>
</dbReference>
<dbReference type="InterPro" id="IPR044880">
    <property type="entry name" value="NCX_ion-bd_dom_sf"/>
</dbReference>
<dbReference type="EMBL" id="JAFBDT010000004">
    <property type="protein sequence ID" value="MBM7561263.1"/>
    <property type="molecule type" value="Genomic_DNA"/>
</dbReference>
<keyword evidence="4 5" id="KW-0472">Membrane</keyword>